<feature type="region of interest" description="Disordered" evidence="7">
    <location>
        <begin position="1"/>
        <end position="22"/>
    </location>
</feature>
<dbReference type="InterPro" id="IPR020846">
    <property type="entry name" value="MFS_dom"/>
</dbReference>
<evidence type="ECO:0000256" key="5">
    <source>
        <dbReference type="ARBA" id="ARBA00023136"/>
    </source>
</evidence>
<evidence type="ECO:0000256" key="8">
    <source>
        <dbReference type="SAM" id="Phobius"/>
    </source>
</evidence>
<dbReference type="SUPFAM" id="SSF103473">
    <property type="entry name" value="MFS general substrate transporter"/>
    <property type="match status" value="1"/>
</dbReference>
<feature type="transmembrane region" description="Helical" evidence="8">
    <location>
        <begin position="328"/>
        <end position="348"/>
    </location>
</feature>
<evidence type="ECO:0000259" key="9">
    <source>
        <dbReference type="PROSITE" id="PS50850"/>
    </source>
</evidence>
<reference evidence="10" key="1">
    <citation type="submission" date="2023-03" db="EMBL/GenBank/DDBJ databases">
        <title>Near-Complete genome sequence of Lipomyces tetrasporous NRRL Y-64009, an oleaginous yeast capable of growing on lignocellulosic hydrolysates.</title>
        <authorList>
            <consortium name="Lawrence Berkeley National Laboratory"/>
            <person name="Jagtap S.S."/>
            <person name="Liu J.-J."/>
            <person name="Walukiewicz H.E."/>
            <person name="Pangilinan J."/>
            <person name="Lipzen A."/>
            <person name="Ahrendt S."/>
            <person name="Koriabine M."/>
            <person name="Cobaugh K."/>
            <person name="Salamov A."/>
            <person name="Yoshinaga Y."/>
            <person name="Ng V."/>
            <person name="Daum C."/>
            <person name="Grigoriev I.V."/>
            <person name="Slininger P.J."/>
            <person name="Dien B.S."/>
            <person name="Jin Y.-S."/>
            <person name="Rao C.V."/>
        </authorList>
    </citation>
    <scope>NUCLEOTIDE SEQUENCE</scope>
    <source>
        <strain evidence="10">NRRL Y-64009</strain>
    </source>
</reference>
<comment type="subcellular location">
    <subcellularLocation>
        <location evidence="1">Membrane</location>
        <topology evidence="1">Multi-pass membrane protein</topology>
    </subcellularLocation>
</comment>
<comment type="similarity">
    <text evidence="6">Belongs to the major facilitator superfamily. Allantoate permease family.</text>
</comment>
<keyword evidence="5 8" id="KW-0472">Membrane</keyword>
<feature type="transmembrane region" description="Helical" evidence="8">
    <location>
        <begin position="480"/>
        <end position="501"/>
    </location>
</feature>
<keyword evidence="3 8" id="KW-0812">Transmembrane</keyword>
<dbReference type="GO" id="GO:0016020">
    <property type="term" value="C:membrane"/>
    <property type="evidence" value="ECO:0007669"/>
    <property type="project" value="UniProtKB-SubCell"/>
</dbReference>
<dbReference type="GeneID" id="80881021"/>
<proteinExistence type="inferred from homology"/>
<gene>
    <name evidence="10" type="ORF">POJ06DRAFT_235788</name>
</gene>
<dbReference type="Proteomes" id="UP001217417">
    <property type="component" value="Unassembled WGS sequence"/>
</dbReference>
<feature type="transmembrane region" description="Helical" evidence="8">
    <location>
        <begin position="256"/>
        <end position="276"/>
    </location>
</feature>
<organism evidence="10 11">
    <name type="scientific">Lipomyces tetrasporus</name>
    <dbReference type="NCBI Taxonomy" id="54092"/>
    <lineage>
        <taxon>Eukaryota</taxon>
        <taxon>Fungi</taxon>
        <taxon>Dikarya</taxon>
        <taxon>Ascomycota</taxon>
        <taxon>Saccharomycotina</taxon>
        <taxon>Lipomycetes</taxon>
        <taxon>Lipomycetales</taxon>
        <taxon>Lipomycetaceae</taxon>
        <taxon>Lipomyces</taxon>
    </lineage>
</organism>
<evidence type="ECO:0000256" key="7">
    <source>
        <dbReference type="SAM" id="MobiDB-lite"/>
    </source>
</evidence>
<dbReference type="GO" id="GO:0022857">
    <property type="term" value="F:transmembrane transporter activity"/>
    <property type="evidence" value="ECO:0007669"/>
    <property type="project" value="InterPro"/>
</dbReference>
<protein>
    <submittedName>
        <fullName evidence="10">Major facilitator superfamily domain-containing protein</fullName>
    </submittedName>
</protein>
<keyword evidence="2" id="KW-0813">Transport</keyword>
<evidence type="ECO:0000313" key="10">
    <source>
        <dbReference type="EMBL" id="KAJ8102839.1"/>
    </source>
</evidence>
<dbReference type="Pfam" id="PF07690">
    <property type="entry name" value="MFS_1"/>
    <property type="match status" value="1"/>
</dbReference>
<feature type="domain" description="Major facilitator superfamily (MFS) profile" evidence="9">
    <location>
        <begin position="94"/>
        <end position="507"/>
    </location>
</feature>
<feature type="transmembrane region" description="Helical" evidence="8">
    <location>
        <begin position="225"/>
        <end position="244"/>
    </location>
</feature>
<dbReference type="AlphaFoldDB" id="A0AAD7QWN5"/>
<dbReference type="FunFam" id="1.20.1250.20:FF:000065">
    <property type="entry name" value="Putative MFS pantothenate transporter"/>
    <property type="match status" value="1"/>
</dbReference>
<feature type="transmembrane region" description="Helical" evidence="8">
    <location>
        <begin position="360"/>
        <end position="378"/>
    </location>
</feature>
<accession>A0AAD7QWN5</accession>
<feature type="transmembrane region" description="Helical" evidence="8">
    <location>
        <begin position="390"/>
        <end position="410"/>
    </location>
</feature>
<evidence type="ECO:0000256" key="4">
    <source>
        <dbReference type="ARBA" id="ARBA00022989"/>
    </source>
</evidence>
<dbReference type="RefSeq" id="XP_056046289.1">
    <property type="nucleotide sequence ID" value="XM_056185855.1"/>
</dbReference>
<dbReference type="Gene3D" id="1.20.1250.20">
    <property type="entry name" value="MFS general substrate transporter like domains"/>
    <property type="match status" value="2"/>
</dbReference>
<sequence>MELQLGHGKEPRIPQGSPSDAGSIVSVTLPHDYVEKYVSTVGGQAHVVPRRDPILLEDVHFSPSKYQIFMGRFWDTFKKPPNERAFVQRLDLYLLLYSMVSFIIKTLDSGNISNAFVSGMKEELALNQQERNLFSMTFDLGGLVGAIPSQFILIRIRPSIWLPSCEIAWSLLVMGMASSKCARDVYVFRFFIGMAQAVAYPGFSMVLGSWYLPEELAKRLSLYDGSYTIANMLAGYLQALVYATLHGKYGLSGWRWLFLIDGIIGIPLAIFGYFCIPDFPTTTRAFWLGVHHRKYAVARMAEAGRKPPRKLTWGRVWGWAKTWRPYGYVFPFVMFAISSTYSYFNLWLKSLEFYTVEQVNLIPTGGFALGLVSAYTLANLSDLTGKRCPWLLIAIFFRFLSSLLLAIWNVPFWLKMTAFFLPMAGEPTWALLTTWIQEVFQDDAELRGILPAVGGALGSGIKAGLPLALFPTDQAPEYKFGYKVTTVIIFVEFWAVVYFWYMAKRELKQRKLVLNRFGLPVLHDECLPQISVGHSANEFFVGSVENEESELGDLASAKERRQESHTDL</sequence>
<keyword evidence="4 8" id="KW-1133">Transmembrane helix</keyword>
<dbReference type="PANTHER" id="PTHR43791">
    <property type="entry name" value="PERMEASE-RELATED"/>
    <property type="match status" value="1"/>
</dbReference>
<dbReference type="EMBL" id="JARPMG010000002">
    <property type="protein sequence ID" value="KAJ8102839.1"/>
    <property type="molecule type" value="Genomic_DNA"/>
</dbReference>
<evidence type="ECO:0000256" key="3">
    <source>
        <dbReference type="ARBA" id="ARBA00022692"/>
    </source>
</evidence>
<dbReference type="PROSITE" id="PS50850">
    <property type="entry name" value="MFS"/>
    <property type="match status" value="1"/>
</dbReference>
<keyword evidence="11" id="KW-1185">Reference proteome</keyword>
<evidence type="ECO:0000313" key="11">
    <source>
        <dbReference type="Proteomes" id="UP001217417"/>
    </source>
</evidence>
<dbReference type="InterPro" id="IPR011701">
    <property type="entry name" value="MFS"/>
</dbReference>
<evidence type="ECO:0000256" key="2">
    <source>
        <dbReference type="ARBA" id="ARBA00022448"/>
    </source>
</evidence>
<evidence type="ECO:0000256" key="1">
    <source>
        <dbReference type="ARBA" id="ARBA00004141"/>
    </source>
</evidence>
<comment type="caution">
    <text evidence="10">The sequence shown here is derived from an EMBL/GenBank/DDBJ whole genome shotgun (WGS) entry which is preliminary data.</text>
</comment>
<feature type="transmembrane region" description="Helical" evidence="8">
    <location>
        <begin position="190"/>
        <end position="213"/>
    </location>
</feature>
<dbReference type="PANTHER" id="PTHR43791:SF43">
    <property type="entry name" value="MAJOR FACILITATOR SUPERFAMILY (MFS) PROFILE DOMAIN-CONTAINING PROTEIN"/>
    <property type="match status" value="1"/>
</dbReference>
<name>A0AAD7QWN5_9ASCO</name>
<dbReference type="InterPro" id="IPR036259">
    <property type="entry name" value="MFS_trans_sf"/>
</dbReference>
<evidence type="ECO:0000256" key="6">
    <source>
        <dbReference type="ARBA" id="ARBA00037968"/>
    </source>
</evidence>